<dbReference type="GO" id="GO:0004497">
    <property type="term" value="F:monooxygenase activity"/>
    <property type="evidence" value="ECO:0007669"/>
    <property type="project" value="UniProtKB-KW"/>
</dbReference>
<dbReference type="InterPro" id="IPR036396">
    <property type="entry name" value="Cyt_P450_sf"/>
</dbReference>
<keyword evidence="2" id="KW-0349">Heme</keyword>
<accession>A0A378WHQ7</accession>
<dbReference type="Proteomes" id="UP000255082">
    <property type="component" value="Unassembled WGS sequence"/>
</dbReference>
<dbReference type="PRINTS" id="PR00359">
    <property type="entry name" value="BP450"/>
</dbReference>
<evidence type="ECO:0000256" key="6">
    <source>
        <dbReference type="ARBA" id="ARBA00023033"/>
    </source>
</evidence>
<keyword evidence="4 7" id="KW-0560">Oxidoreductase</keyword>
<dbReference type="Gene3D" id="1.10.630.10">
    <property type="entry name" value="Cytochrome P450"/>
    <property type="match status" value="1"/>
</dbReference>
<comment type="similarity">
    <text evidence="1">Belongs to the cytochrome P450 family.</text>
</comment>
<protein>
    <submittedName>
        <fullName evidence="7">Cytochrome P450 107B1</fullName>
        <ecNumber evidence="7">1.14.-.-</ecNumber>
    </submittedName>
</protein>
<dbReference type="GO" id="GO:0005506">
    <property type="term" value="F:iron ion binding"/>
    <property type="evidence" value="ECO:0007669"/>
    <property type="project" value="InterPro"/>
</dbReference>
<dbReference type="PANTHER" id="PTHR46696">
    <property type="entry name" value="P450, PUTATIVE (EUROFUNG)-RELATED"/>
    <property type="match status" value="1"/>
</dbReference>
<dbReference type="SUPFAM" id="SSF48264">
    <property type="entry name" value="Cytochrome P450"/>
    <property type="match status" value="1"/>
</dbReference>
<evidence type="ECO:0000256" key="1">
    <source>
        <dbReference type="ARBA" id="ARBA00010617"/>
    </source>
</evidence>
<evidence type="ECO:0000256" key="3">
    <source>
        <dbReference type="ARBA" id="ARBA00022723"/>
    </source>
</evidence>
<evidence type="ECO:0000256" key="5">
    <source>
        <dbReference type="ARBA" id="ARBA00023004"/>
    </source>
</evidence>
<dbReference type="EC" id="1.14.-.-" evidence="7"/>
<evidence type="ECO:0000313" key="8">
    <source>
        <dbReference type="Proteomes" id="UP000255082"/>
    </source>
</evidence>
<keyword evidence="5" id="KW-0408">Iron</keyword>
<dbReference type="AlphaFoldDB" id="A0A378WHQ7"/>
<keyword evidence="3" id="KW-0479">Metal-binding</keyword>
<dbReference type="EMBL" id="UGRU01000001">
    <property type="protein sequence ID" value="SUA40729.1"/>
    <property type="molecule type" value="Genomic_DNA"/>
</dbReference>
<proteinExistence type="inferred from homology"/>
<evidence type="ECO:0000313" key="7">
    <source>
        <dbReference type="EMBL" id="SUA40729.1"/>
    </source>
</evidence>
<evidence type="ECO:0000256" key="2">
    <source>
        <dbReference type="ARBA" id="ARBA00022617"/>
    </source>
</evidence>
<keyword evidence="6" id="KW-0503">Monooxygenase</keyword>
<gene>
    <name evidence="7" type="ORF">NCTC13184_00050</name>
</gene>
<reference evidence="7 8" key="1">
    <citation type="submission" date="2018-06" db="EMBL/GenBank/DDBJ databases">
        <authorList>
            <consortium name="Pathogen Informatics"/>
            <person name="Doyle S."/>
        </authorList>
    </citation>
    <scope>NUCLEOTIDE SEQUENCE [LARGE SCALE GENOMIC DNA]</scope>
    <source>
        <strain evidence="7 8">NCTC13184</strain>
    </source>
</reference>
<organism evidence="7 8">
    <name type="scientific">Nocardia africana</name>
    <dbReference type="NCBI Taxonomy" id="134964"/>
    <lineage>
        <taxon>Bacteria</taxon>
        <taxon>Bacillati</taxon>
        <taxon>Actinomycetota</taxon>
        <taxon>Actinomycetes</taxon>
        <taxon>Mycobacteriales</taxon>
        <taxon>Nocardiaceae</taxon>
        <taxon>Nocardia</taxon>
    </lineage>
</organism>
<name>A0A378WHQ7_9NOCA</name>
<evidence type="ECO:0000256" key="4">
    <source>
        <dbReference type="ARBA" id="ARBA00023002"/>
    </source>
</evidence>
<dbReference type="InterPro" id="IPR002397">
    <property type="entry name" value="Cyt_P450_B"/>
</dbReference>
<dbReference type="GO" id="GO:0020037">
    <property type="term" value="F:heme binding"/>
    <property type="evidence" value="ECO:0007669"/>
    <property type="project" value="InterPro"/>
</dbReference>
<dbReference type="GO" id="GO:0016705">
    <property type="term" value="F:oxidoreductase activity, acting on paired donors, with incorporation or reduction of molecular oxygen"/>
    <property type="evidence" value="ECO:0007669"/>
    <property type="project" value="InterPro"/>
</dbReference>
<sequence length="242" mass="26670">MYEKMRRRGGSLVPIELERGVPATLVIGYHTAVRILHDPNHFPADPRAWQKTIAPDCPILPMMEWQPCARNSTGSEHERYRRASVDSINGVDLHALHGIVEDIAAPLISAFEGDATAELVKQYAFPLVFAVLNRMIGCPDDVAIRIAQGMRARFDSEADAGKAMDVLDAALSELVELKHEFPGDDITTRLIAHQAKLDDRETKAQVMSLYAAGVEAQRNLIINTLLLMMTDQDLGRACSAAV</sequence>
<dbReference type="PANTHER" id="PTHR46696:SF1">
    <property type="entry name" value="CYTOCHROME P450 YJIB-RELATED"/>
    <property type="match status" value="1"/>
</dbReference>